<dbReference type="RefSeq" id="WP_169656000.1">
    <property type="nucleotide sequence ID" value="NZ_JABANE010000013.1"/>
</dbReference>
<protein>
    <submittedName>
        <fullName evidence="7">O-antigen ligase family protein</fullName>
    </submittedName>
</protein>
<feature type="transmembrane region" description="Helical" evidence="5">
    <location>
        <begin position="204"/>
        <end position="221"/>
    </location>
</feature>
<feature type="transmembrane region" description="Helical" evidence="5">
    <location>
        <begin position="227"/>
        <end position="243"/>
    </location>
</feature>
<comment type="subcellular location">
    <subcellularLocation>
        <location evidence="1">Membrane</location>
        <topology evidence="1">Multi-pass membrane protein</topology>
    </subcellularLocation>
</comment>
<keyword evidence="3 5" id="KW-1133">Transmembrane helix</keyword>
<accession>A0A7X9RTQ6</accession>
<dbReference type="GO" id="GO:0016020">
    <property type="term" value="C:membrane"/>
    <property type="evidence" value="ECO:0007669"/>
    <property type="project" value="UniProtKB-SubCell"/>
</dbReference>
<evidence type="ECO:0000313" key="8">
    <source>
        <dbReference type="Proteomes" id="UP000576082"/>
    </source>
</evidence>
<dbReference type="EMBL" id="JABANE010000013">
    <property type="protein sequence ID" value="NME67669.1"/>
    <property type="molecule type" value="Genomic_DNA"/>
</dbReference>
<dbReference type="GO" id="GO:0016874">
    <property type="term" value="F:ligase activity"/>
    <property type="evidence" value="ECO:0007669"/>
    <property type="project" value="UniProtKB-KW"/>
</dbReference>
<sequence>MKQLQGKLSSCMINIFKTDSIKKSLLIITFCLLSFMMSIDTGYYNISLILVVISYVIYFLSSKGCTSVDIRYRKHLITWGVFIFIQIFLLFKNQNIIEAGAKIIDSVHILVIGILFSINFHDFKIPYGNLLKSFIAGVMLISLKINYCVIQHIFENEEPLYRLITHYHRNFIIEIVPDIMQPLYLSFYVLISILLVIFYFNGKVFLRFLISIYLLFIIYILSTKSSVLLIFTLFYLFLLTKILRKINVSNQLKMILTLIFNLFILWLLVSVLPGIASELINELNVKFWSQDTLSRILNFISEGDNARIQNWQSALKLFIQNPWLGVGGGDYLTSLQNIRKTDSWAYLNNAHTHNQYLDILICYGIIGFIPFVTFILSHLYKSFQNLKVDIYSSIMISFSLFMFIENILYRQKGVVIFAFFYFIFVRYSNNKIK</sequence>
<feature type="transmembrane region" description="Helical" evidence="5">
    <location>
        <begin position="43"/>
        <end position="60"/>
    </location>
</feature>
<evidence type="ECO:0000313" key="7">
    <source>
        <dbReference type="EMBL" id="NME67669.1"/>
    </source>
</evidence>
<feature type="transmembrane region" description="Helical" evidence="5">
    <location>
        <begin position="21"/>
        <end position="37"/>
    </location>
</feature>
<proteinExistence type="predicted"/>
<feature type="transmembrane region" description="Helical" evidence="5">
    <location>
        <begin position="103"/>
        <end position="121"/>
    </location>
</feature>
<dbReference type="Pfam" id="PF04932">
    <property type="entry name" value="Wzy_C"/>
    <property type="match status" value="1"/>
</dbReference>
<evidence type="ECO:0000256" key="4">
    <source>
        <dbReference type="ARBA" id="ARBA00023136"/>
    </source>
</evidence>
<evidence type="ECO:0000259" key="6">
    <source>
        <dbReference type="Pfam" id="PF04932"/>
    </source>
</evidence>
<feature type="transmembrane region" description="Helical" evidence="5">
    <location>
        <begin position="72"/>
        <end position="91"/>
    </location>
</feature>
<comment type="caution">
    <text evidence="7">The sequence shown here is derived from an EMBL/GenBank/DDBJ whole genome shotgun (WGS) entry which is preliminary data.</text>
</comment>
<reference evidence="7 8" key="1">
    <citation type="submission" date="2020-04" db="EMBL/GenBank/DDBJ databases">
        <title>Flammeovirga sp. SR4, a novel species isolated from seawater.</title>
        <authorList>
            <person name="Wang X."/>
        </authorList>
    </citation>
    <scope>NUCLEOTIDE SEQUENCE [LARGE SCALE GENOMIC DNA]</scope>
    <source>
        <strain evidence="7 8">ATCC 23126</strain>
    </source>
</reference>
<dbReference type="PANTHER" id="PTHR37422:SF13">
    <property type="entry name" value="LIPOPOLYSACCHARIDE BIOSYNTHESIS PROTEIN PA4999-RELATED"/>
    <property type="match status" value="1"/>
</dbReference>
<feature type="transmembrane region" description="Helical" evidence="5">
    <location>
        <begin position="179"/>
        <end position="199"/>
    </location>
</feature>
<keyword evidence="4 5" id="KW-0472">Membrane</keyword>
<evidence type="ECO:0000256" key="3">
    <source>
        <dbReference type="ARBA" id="ARBA00022989"/>
    </source>
</evidence>
<dbReference type="InterPro" id="IPR007016">
    <property type="entry name" value="O-antigen_ligase-rel_domated"/>
</dbReference>
<dbReference type="Proteomes" id="UP000576082">
    <property type="component" value="Unassembled WGS sequence"/>
</dbReference>
<name>A0A7X9RTQ6_9BACT</name>
<feature type="transmembrane region" description="Helical" evidence="5">
    <location>
        <begin position="356"/>
        <end position="376"/>
    </location>
</feature>
<keyword evidence="7" id="KW-0436">Ligase</keyword>
<feature type="transmembrane region" description="Helical" evidence="5">
    <location>
        <begin position="255"/>
        <end position="276"/>
    </location>
</feature>
<feature type="transmembrane region" description="Helical" evidence="5">
    <location>
        <begin position="388"/>
        <end position="407"/>
    </location>
</feature>
<keyword evidence="2 5" id="KW-0812">Transmembrane</keyword>
<feature type="transmembrane region" description="Helical" evidence="5">
    <location>
        <begin position="413"/>
        <end position="429"/>
    </location>
</feature>
<feature type="domain" description="O-antigen ligase-related" evidence="6">
    <location>
        <begin position="210"/>
        <end position="372"/>
    </location>
</feature>
<evidence type="ECO:0000256" key="2">
    <source>
        <dbReference type="ARBA" id="ARBA00022692"/>
    </source>
</evidence>
<feature type="transmembrane region" description="Helical" evidence="5">
    <location>
        <begin position="133"/>
        <end position="154"/>
    </location>
</feature>
<evidence type="ECO:0000256" key="5">
    <source>
        <dbReference type="SAM" id="Phobius"/>
    </source>
</evidence>
<evidence type="ECO:0000256" key="1">
    <source>
        <dbReference type="ARBA" id="ARBA00004141"/>
    </source>
</evidence>
<dbReference type="InterPro" id="IPR051533">
    <property type="entry name" value="WaaL-like"/>
</dbReference>
<keyword evidence="8" id="KW-1185">Reference proteome</keyword>
<dbReference type="PANTHER" id="PTHR37422">
    <property type="entry name" value="TEICHURONIC ACID BIOSYNTHESIS PROTEIN TUAE"/>
    <property type="match status" value="1"/>
</dbReference>
<dbReference type="AlphaFoldDB" id="A0A7X9RTQ6"/>
<gene>
    <name evidence="7" type="ORF">HHU12_06800</name>
</gene>
<organism evidence="7 8">
    <name type="scientific">Flammeovirga aprica JL-4</name>
    <dbReference type="NCBI Taxonomy" id="694437"/>
    <lineage>
        <taxon>Bacteria</taxon>
        <taxon>Pseudomonadati</taxon>
        <taxon>Bacteroidota</taxon>
        <taxon>Cytophagia</taxon>
        <taxon>Cytophagales</taxon>
        <taxon>Flammeovirgaceae</taxon>
        <taxon>Flammeovirga</taxon>
    </lineage>
</organism>